<dbReference type="GeneID" id="30974351"/>
<protein>
    <submittedName>
        <fullName evidence="1">Uncharacterized protein</fullName>
    </submittedName>
</protein>
<accession>A0A1L9X4S5</accession>
<dbReference type="Proteomes" id="UP000184546">
    <property type="component" value="Unassembled WGS sequence"/>
</dbReference>
<keyword evidence="2" id="KW-1185">Reference proteome</keyword>
<reference evidence="2" key="1">
    <citation type="journal article" date="2017" name="Genome Biol.">
        <title>Comparative genomics reveals high biological diversity and specific adaptations in the industrially and medically important fungal genus Aspergillus.</title>
        <authorList>
            <person name="de Vries R.P."/>
            <person name="Riley R."/>
            <person name="Wiebenga A."/>
            <person name="Aguilar-Osorio G."/>
            <person name="Amillis S."/>
            <person name="Uchima C.A."/>
            <person name="Anderluh G."/>
            <person name="Asadollahi M."/>
            <person name="Askin M."/>
            <person name="Barry K."/>
            <person name="Battaglia E."/>
            <person name="Bayram O."/>
            <person name="Benocci T."/>
            <person name="Braus-Stromeyer S.A."/>
            <person name="Caldana C."/>
            <person name="Canovas D."/>
            <person name="Cerqueira G.C."/>
            <person name="Chen F."/>
            <person name="Chen W."/>
            <person name="Choi C."/>
            <person name="Clum A."/>
            <person name="Dos Santos R.A."/>
            <person name="Damasio A.R."/>
            <person name="Diallinas G."/>
            <person name="Emri T."/>
            <person name="Fekete E."/>
            <person name="Flipphi M."/>
            <person name="Freyberg S."/>
            <person name="Gallo A."/>
            <person name="Gournas C."/>
            <person name="Habgood R."/>
            <person name="Hainaut M."/>
            <person name="Harispe M.L."/>
            <person name="Henrissat B."/>
            <person name="Hilden K.S."/>
            <person name="Hope R."/>
            <person name="Hossain A."/>
            <person name="Karabika E."/>
            <person name="Karaffa L."/>
            <person name="Karanyi Z."/>
            <person name="Krasevec N."/>
            <person name="Kuo A."/>
            <person name="Kusch H."/>
            <person name="LaButti K."/>
            <person name="Lagendijk E.L."/>
            <person name="Lapidus A."/>
            <person name="Levasseur A."/>
            <person name="Lindquist E."/>
            <person name="Lipzen A."/>
            <person name="Logrieco A.F."/>
            <person name="MacCabe A."/>
            <person name="Maekelae M.R."/>
            <person name="Malavazi I."/>
            <person name="Melin P."/>
            <person name="Meyer V."/>
            <person name="Mielnichuk N."/>
            <person name="Miskei M."/>
            <person name="Molnar A.P."/>
            <person name="Mule G."/>
            <person name="Ngan C.Y."/>
            <person name="Orejas M."/>
            <person name="Orosz E."/>
            <person name="Ouedraogo J.P."/>
            <person name="Overkamp K.M."/>
            <person name="Park H.-S."/>
            <person name="Perrone G."/>
            <person name="Piumi F."/>
            <person name="Punt P.J."/>
            <person name="Ram A.F."/>
            <person name="Ramon A."/>
            <person name="Rauscher S."/>
            <person name="Record E."/>
            <person name="Riano-Pachon D.M."/>
            <person name="Robert V."/>
            <person name="Roehrig J."/>
            <person name="Ruller R."/>
            <person name="Salamov A."/>
            <person name="Salih N.S."/>
            <person name="Samson R.A."/>
            <person name="Sandor E."/>
            <person name="Sanguinetti M."/>
            <person name="Schuetze T."/>
            <person name="Sepcic K."/>
            <person name="Shelest E."/>
            <person name="Sherlock G."/>
            <person name="Sophianopoulou V."/>
            <person name="Squina F.M."/>
            <person name="Sun H."/>
            <person name="Susca A."/>
            <person name="Todd R.B."/>
            <person name="Tsang A."/>
            <person name="Unkles S.E."/>
            <person name="van de Wiele N."/>
            <person name="van Rossen-Uffink D."/>
            <person name="Oliveira J.V."/>
            <person name="Vesth T.C."/>
            <person name="Visser J."/>
            <person name="Yu J.-H."/>
            <person name="Zhou M."/>
            <person name="Andersen M.R."/>
            <person name="Archer D.B."/>
            <person name="Baker S.E."/>
            <person name="Benoit I."/>
            <person name="Brakhage A.A."/>
            <person name="Braus G.H."/>
            <person name="Fischer R."/>
            <person name="Frisvad J.C."/>
            <person name="Goldman G.H."/>
            <person name="Houbraken J."/>
            <person name="Oakley B."/>
            <person name="Pocsi I."/>
            <person name="Scazzocchio C."/>
            <person name="Seiboth B."/>
            <person name="vanKuyk P.A."/>
            <person name="Wortman J."/>
            <person name="Dyer P.S."/>
            <person name="Grigoriev I.V."/>
        </authorList>
    </citation>
    <scope>NUCLEOTIDE SEQUENCE [LARGE SCALE GENOMIC DNA]</scope>
    <source>
        <strain evidence="2">ATCC 16872 / CBS 172.66 / WB 5094</strain>
    </source>
</reference>
<gene>
    <name evidence="1" type="ORF">ASPACDRAFT_39063</name>
</gene>
<dbReference type="AlphaFoldDB" id="A0A1L9X4S5"/>
<evidence type="ECO:0000313" key="1">
    <source>
        <dbReference type="EMBL" id="OJK03443.1"/>
    </source>
</evidence>
<sequence length="199" mass="22508">MTIDDYPSILPGGSTADWELLDGQLLRILVEERILDRKLVKRRDQEWFRVILRDQLPQFPDFVQRAAAHNVHASIAALARYALKLKSDHNHNVWRREIRTRKLQPDVTAEPAARSPSQIPFPAPNEGPPCAQYHHHRPANDLRGGILVSIGCLWAIYMGFCRATAPEDYDSPLKPCEPRSPELDAPGPAALRHLLNPLP</sequence>
<evidence type="ECO:0000313" key="2">
    <source>
        <dbReference type="Proteomes" id="UP000184546"/>
    </source>
</evidence>
<name>A0A1L9X4S5_ASPA1</name>
<organism evidence="1 2">
    <name type="scientific">Aspergillus aculeatus (strain ATCC 16872 / CBS 172.66 / WB 5094)</name>
    <dbReference type="NCBI Taxonomy" id="690307"/>
    <lineage>
        <taxon>Eukaryota</taxon>
        <taxon>Fungi</taxon>
        <taxon>Dikarya</taxon>
        <taxon>Ascomycota</taxon>
        <taxon>Pezizomycotina</taxon>
        <taxon>Eurotiomycetes</taxon>
        <taxon>Eurotiomycetidae</taxon>
        <taxon>Eurotiales</taxon>
        <taxon>Aspergillaceae</taxon>
        <taxon>Aspergillus</taxon>
        <taxon>Aspergillus subgen. Circumdati</taxon>
    </lineage>
</organism>
<proteinExistence type="predicted"/>
<dbReference type="VEuPathDB" id="FungiDB:ASPACDRAFT_39063"/>
<dbReference type="RefSeq" id="XP_020059782.1">
    <property type="nucleotide sequence ID" value="XM_020200537.1"/>
</dbReference>
<dbReference type="EMBL" id="KV878971">
    <property type="protein sequence ID" value="OJK03443.1"/>
    <property type="molecule type" value="Genomic_DNA"/>
</dbReference>